<sequence length="320" mass="36176">MSSLSPLLFIICADVLSRALRYAVSMHELEVYRPVEGATPISHMLFADDCLLLARSSRQAARVISRILRDYCAVSGQSVSLSKSAICFSPKTTLAVKNSIFEILGVGEQDGTLRYLGIPLSGQRLRSRDCSSLELSIRHRLEGWQMHTLSMMGRITLVRSVVTSIPTYFLSNSFIPVIFLRTLEQLFRYFIWGRSRGRVGIHLLALEVVYQPTRLEGLGVQLLVVRREVLAARHVARFMLEPGSMWSSLMRAKYGPLLPGIRAVYHHLLVWREMCARAMLVLPEIRWAIGDGRSIDVLEDSWVIEQPIMVDSARLSGYRV</sequence>
<dbReference type="OrthoDB" id="784234at2759"/>
<dbReference type="PROSITE" id="PS50878">
    <property type="entry name" value="RT_POL"/>
    <property type="match status" value="1"/>
</dbReference>
<proteinExistence type="predicted"/>
<accession>A0A8B9AR26</accession>
<evidence type="ECO:0000313" key="3">
    <source>
        <dbReference type="Proteomes" id="UP000228380"/>
    </source>
</evidence>
<reference evidence="3" key="1">
    <citation type="journal article" date="2019" name="Nat. Commun.">
        <title>Genome-wide association mapping of date palm fruit traits.</title>
        <authorList>
            <person name="Hazzouri K.M."/>
            <person name="Gros-Balthazard M."/>
            <person name="Flowers J.M."/>
            <person name="Copetti D."/>
            <person name="Lemansour A."/>
            <person name="Lebrun M."/>
            <person name="Masmoudi K."/>
            <person name="Ferrand S."/>
            <person name="Dhar M.I."/>
            <person name="Fresquez Z.A."/>
            <person name="Rosas U."/>
            <person name="Zhang J."/>
            <person name="Talag J."/>
            <person name="Lee S."/>
            <person name="Kudrna D."/>
            <person name="Powell R.F."/>
            <person name="Leitch I.J."/>
            <person name="Krueger R.R."/>
            <person name="Wing R.A."/>
            <person name="Amiri K.M.A."/>
            <person name="Purugganan M.D."/>
        </authorList>
    </citation>
    <scope>NUCLEOTIDE SEQUENCE [LARGE SCALE GENOMIC DNA]</scope>
    <source>
        <strain evidence="3">cv. Khalas</strain>
    </source>
</reference>
<dbReference type="InterPro" id="IPR000477">
    <property type="entry name" value="RT_dom"/>
</dbReference>
<dbReference type="AlphaFoldDB" id="A0A8B9AR26"/>
<dbReference type="Pfam" id="PF00078">
    <property type="entry name" value="RVT_1"/>
    <property type="match status" value="1"/>
</dbReference>
<dbReference type="RefSeq" id="XP_038986468.1">
    <property type="nucleotide sequence ID" value="XM_039130540.1"/>
</dbReference>
<gene>
    <name evidence="4" type="primary">LOC120111967</name>
</gene>
<reference evidence="4" key="2">
    <citation type="submission" date="2025-08" db="UniProtKB">
        <authorList>
            <consortium name="RefSeq"/>
        </authorList>
    </citation>
    <scope>IDENTIFICATION</scope>
    <source>
        <tissue evidence="4">Young leaves</tissue>
    </source>
</reference>
<feature type="chain" id="PRO_5034025126" evidence="1">
    <location>
        <begin position="20"/>
        <end position="320"/>
    </location>
</feature>
<feature type="signal peptide" evidence="1">
    <location>
        <begin position="1"/>
        <end position="19"/>
    </location>
</feature>
<name>A0A8B9AR26_PHODC</name>
<dbReference type="PANTHER" id="PTHR33116:SF78">
    <property type="entry name" value="OS12G0587133 PROTEIN"/>
    <property type="match status" value="1"/>
</dbReference>
<dbReference type="Proteomes" id="UP000228380">
    <property type="component" value="Chromosome 9"/>
</dbReference>
<evidence type="ECO:0000256" key="1">
    <source>
        <dbReference type="SAM" id="SignalP"/>
    </source>
</evidence>
<dbReference type="KEGG" id="pda:120111967"/>
<organism evidence="3 4">
    <name type="scientific">Phoenix dactylifera</name>
    <name type="common">Date palm</name>
    <dbReference type="NCBI Taxonomy" id="42345"/>
    <lineage>
        <taxon>Eukaryota</taxon>
        <taxon>Viridiplantae</taxon>
        <taxon>Streptophyta</taxon>
        <taxon>Embryophyta</taxon>
        <taxon>Tracheophyta</taxon>
        <taxon>Spermatophyta</taxon>
        <taxon>Magnoliopsida</taxon>
        <taxon>Liliopsida</taxon>
        <taxon>Arecaceae</taxon>
        <taxon>Coryphoideae</taxon>
        <taxon>Phoeniceae</taxon>
        <taxon>Phoenix</taxon>
    </lineage>
</organism>
<dbReference type="PANTHER" id="PTHR33116">
    <property type="entry name" value="REVERSE TRANSCRIPTASE ZINC-BINDING DOMAIN-CONTAINING PROTEIN-RELATED-RELATED"/>
    <property type="match status" value="1"/>
</dbReference>
<dbReference type="GeneID" id="120111967"/>
<evidence type="ECO:0000313" key="4">
    <source>
        <dbReference type="RefSeq" id="XP_038986468.1"/>
    </source>
</evidence>
<keyword evidence="3" id="KW-1185">Reference proteome</keyword>
<protein>
    <submittedName>
        <fullName evidence="4">Uncharacterized protein LOC120111967</fullName>
    </submittedName>
</protein>
<keyword evidence="1" id="KW-0732">Signal</keyword>
<evidence type="ECO:0000259" key="2">
    <source>
        <dbReference type="PROSITE" id="PS50878"/>
    </source>
</evidence>
<feature type="domain" description="Reverse transcriptase" evidence="2">
    <location>
        <begin position="1"/>
        <end position="120"/>
    </location>
</feature>